<evidence type="ECO:0000313" key="3">
    <source>
        <dbReference type="Proteomes" id="UP001055117"/>
    </source>
</evidence>
<sequence>MRKFLLAALLVLGFAAAAPQGASAAPVGPGLALQTEAAPAVAEKAQYFYRRRFGPRPFYRRPYYGRRFYGPRPFYRRPYYGRRFYGPRRRFFY</sequence>
<comment type="caution">
    <text evidence="2">The sequence shown here is derived from an EMBL/GenBank/DDBJ whole genome shotgun (WGS) entry which is preliminary data.</text>
</comment>
<gene>
    <name evidence="2" type="ORF">AFCDBAGC_2509</name>
</gene>
<feature type="signal peptide" evidence="1">
    <location>
        <begin position="1"/>
        <end position="24"/>
    </location>
</feature>
<name>A0ABQ4QHN9_9HYPH</name>
<protein>
    <submittedName>
        <fullName evidence="2">Uncharacterized protein</fullName>
    </submittedName>
</protein>
<reference evidence="2 3" key="1">
    <citation type="journal article" date="2021" name="Front. Microbiol.">
        <title>Comprehensive Comparative Genomics and Phenotyping of Methylobacterium Species.</title>
        <authorList>
            <person name="Alessa O."/>
            <person name="Ogura Y."/>
            <person name="Fujitani Y."/>
            <person name="Takami H."/>
            <person name="Hayashi T."/>
            <person name="Sahin N."/>
            <person name="Tani A."/>
        </authorList>
    </citation>
    <scope>NUCLEOTIDE SEQUENCE [LARGE SCALE GENOMIC DNA]</scope>
    <source>
        <strain evidence="2 3">DSM 23679</strain>
    </source>
</reference>
<evidence type="ECO:0000256" key="1">
    <source>
        <dbReference type="SAM" id="SignalP"/>
    </source>
</evidence>
<organism evidence="2 3">
    <name type="scientific">Methylobacterium cerastii</name>
    <dbReference type="NCBI Taxonomy" id="932741"/>
    <lineage>
        <taxon>Bacteria</taxon>
        <taxon>Pseudomonadati</taxon>
        <taxon>Pseudomonadota</taxon>
        <taxon>Alphaproteobacteria</taxon>
        <taxon>Hyphomicrobiales</taxon>
        <taxon>Methylobacteriaceae</taxon>
        <taxon>Methylobacterium</taxon>
    </lineage>
</organism>
<dbReference type="Proteomes" id="UP001055117">
    <property type="component" value="Unassembled WGS sequence"/>
</dbReference>
<accession>A0ABQ4QHN9</accession>
<proteinExistence type="predicted"/>
<keyword evidence="1" id="KW-0732">Signal</keyword>
<dbReference type="RefSeq" id="WP_147729335.1">
    <property type="nucleotide sequence ID" value="NZ_BPQG01000036.1"/>
</dbReference>
<dbReference type="EMBL" id="BPQG01000036">
    <property type="protein sequence ID" value="GJD44642.1"/>
    <property type="molecule type" value="Genomic_DNA"/>
</dbReference>
<evidence type="ECO:0000313" key="2">
    <source>
        <dbReference type="EMBL" id="GJD44642.1"/>
    </source>
</evidence>
<keyword evidence="3" id="KW-1185">Reference proteome</keyword>
<feature type="chain" id="PRO_5045437799" evidence="1">
    <location>
        <begin position="25"/>
        <end position="93"/>
    </location>
</feature>